<feature type="transmembrane region" description="Helical" evidence="1">
    <location>
        <begin position="68"/>
        <end position="91"/>
    </location>
</feature>
<keyword evidence="3" id="KW-1185">Reference proteome</keyword>
<evidence type="ECO:0000256" key="1">
    <source>
        <dbReference type="SAM" id="Phobius"/>
    </source>
</evidence>
<dbReference type="Pfam" id="PF03073">
    <property type="entry name" value="TspO_MBR"/>
    <property type="match status" value="1"/>
</dbReference>
<dbReference type="PANTHER" id="PTHR10057">
    <property type="entry name" value="PERIPHERAL-TYPE BENZODIAZEPINE RECEPTOR"/>
    <property type="match status" value="1"/>
</dbReference>
<dbReference type="GO" id="GO:0016020">
    <property type="term" value="C:membrane"/>
    <property type="evidence" value="ECO:0007669"/>
    <property type="project" value="InterPro"/>
</dbReference>
<accession>A0A8X8CM13</accession>
<proteinExistence type="predicted"/>
<name>A0A8X8CM13_POPTO</name>
<dbReference type="Proteomes" id="UP000886885">
    <property type="component" value="Chromosome 10A"/>
</dbReference>
<feature type="transmembrane region" description="Helical" evidence="1">
    <location>
        <begin position="41"/>
        <end position="62"/>
    </location>
</feature>
<comment type="caution">
    <text evidence="2">The sequence shown here is derived from an EMBL/GenBank/DDBJ whole genome shotgun (WGS) entry which is preliminary data.</text>
</comment>
<keyword evidence="1" id="KW-0812">Transmembrane</keyword>
<dbReference type="PANTHER" id="PTHR10057:SF6">
    <property type="entry name" value="TRANSLOCATOR PROTEIN HOMOLOG"/>
    <property type="match status" value="1"/>
</dbReference>
<keyword evidence="1" id="KW-0472">Membrane</keyword>
<reference evidence="2" key="1">
    <citation type="journal article" date="2020" name="bioRxiv">
        <title>Hybrid origin of Populus tomentosa Carr. identified through genome sequencing and phylogenomic analysis.</title>
        <authorList>
            <person name="An X."/>
            <person name="Gao K."/>
            <person name="Chen Z."/>
            <person name="Li J."/>
            <person name="Yang X."/>
            <person name="Yang X."/>
            <person name="Zhou J."/>
            <person name="Guo T."/>
            <person name="Zhao T."/>
            <person name="Huang S."/>
            <person name="Miao D."/>
            <person name="Khan W.U."/>
            <person name="Rao P."/>
            <person name="Ye M."/>
            <person name="Lei B."/>
            <person name="Liao W."/>
            <person name="Wang J."/>
            <person name="Ji L."/>
            <person name="Li Y."/>
            <person name="Guo B."/>
            <person name="Mustafa N.S."/>
            <person name="Li S."/>
            <person name="Yun Q."/>
            <person name="Keller S.R."/>
            <person name="Mao J."/>
            <person name="Zhang R."/>
            <person name="Strauss S.H."/>
        </authorList>
    </citation>
    <scope>NUCLEOTIDE SEQUENCE</scope>
    <source>
        <strain evidence="2">GM15</strain>
        <tissue evidence="2">Leaf</tissue>
    </source>
</reference>
<evidence type="ECO:0000313" key="3">
    <source>
        <dbReference type="Proteomes" id="UP000886885"/>
    </source>
</evidence>
<gene>
    <name evidence="2" type="ORF">POTOM_035352</name>
</gene>
<keyword evidence="1" id="KW-1133">Transmembrane helix</keyword>
<organism evidence="2 3">
    <name type="scientific">Populus tomentosa</name>
    <name type="common">Chinese white poplar</name>
    <dbReference type="NCBI Taxonomy" id="118781"/>
    <lineage>
        <taxon>Eukaryota</taxon>
        <taxon>Viridiplantae</taxon>
        <taxon>Streptophyta</taxon>
        <taxon>Embryophyta</taxon>
        <taxon>Tracheophyta</taxon>
        <taxon>Spermatophyta</taxon>
        <taxon>Magnoliopsida</taxon>
        <taxon>eudicotyledons</taxon>
        <taxon>Gunneridae</taxon>
        <taxon>Pentapetalae</taxon>
        <taxon>rosids</taxon>
        <taxon>fabids</taxon>
        <taxon>Malpighiales</taxon>
        <taxon>Salicaceae</taxon>
        <taxon>Saliceae</taxon>
        <taxon>Populus</taxon>
    </lineage>
</organism>
<feature type="transmembrane region" description="Helical" evidence="1">
    <location>
        <begin position="103"/>
        <end position="123"/>
    </location>
</feature>
<dbReference type="InterPro" id="IPR004307">
    <property type="entry name" value="TspO_MBR"/>
</dbReference>
<dbReference type="AlphaFoldDB" id="A0A8X8CM13"/>
<dbReference type="OrthoDB" id="848494at2759"/>
<dbReference type="EMBL" id="JAAWWB010000019">
    <property type="protein sequence ID" value="KAG6758889.1"/>
    <property type="molecule type" value="Genomic_DNA"/>
</dbReference>
<sequence length="124" mass="14069">MASRTLKNLAEKDQPVLAKPKTRKTSNAKGRRYRALAKPSWFPSLTDALPLYIAQISLSMVWDPLVLRIGAVWLGFLFSMLNLGTLLACYWAFGKVNPLSKKFVKPCLTWVAYLTLITFDLMFL</sequence>
<protein>
    <submittedName>
        <fullName evidence="2">Uncharacterized protein</fullName>
    </submittedName>
</protein>
<evidence type="ECO:0000313" key="2">
    <source>
        <dbReference type="EMBL" id="KAG6758889.1"/>
    </source>
</evidence>
<dbReference type="CDD" id="cd15904">
    <property type="entry name" value="TSPO_MBR"/>
    <property type="match status" value="1"/>
</dbReference>